<dbReference type="InterPro" id="IPR054105">
    <property type="entry name" value="WHD_NrtR"/>
</dbReference>
<protein>
    <submittedName>
        <fullName evidence="2">NUDIX domain-containing protein</fullName>
    </submittedName>
</protein>
<evidence type="ECO:0000313" key="2">
    <source>
        <dbReference type="EMBL" id="MER2490842.1"/>
    </source>
</evidence>
<keyword evidence="3" id="KW-1185">Reference proteome</keyword>
<reference evidence="2 3" key="1">
    <citation type="submission" date="2024-06" db="EMBL/GenBank/DDBJ databases">
        <authorList>
            <person name="Chen R.Y."/>
        </authorList>
    </citation>
    <scope>NUCLEOTIDE SEQUENCE [LARGE SCALE GENOMIC DNA]</scope>
    <source>
        <strain evidence="2 3">D2</strain>
    </source>
</reference>
<dbReference type="Proteomes" id="UP001467690">
    <property type="component" value="Unassembled WGS sequence"/>
</dbReference>
<sequence length="236" mass="27582">MAAEMDKEEQLPENVMPSISVDNLIFAMQNGRLKVLLVKYKEGLAADKWGLIGHWVQYDESLEEAAHRVVTSTTGVVNLYLDQLGAFGKVNRYPGRRIITVVYYSLVRFEEAELQQGDNTHEVAWFDIREVPELIFDHKEILNACLEHLKYKVRHEPIGFSLLPEKFTLLQLQEIYEAILDTKLDKPNFRRKIQKMNLLINCKEKQQAVAHRAATLYRFDINVYEKLKEFGFNFEF</sequence>
<dbReference type="EMBL" id="JBELOE010000075">
    <property type="protein sequence ID" value="MER2490842.1"/>
    <property type="molecule type" value="Genomic_DNA"/>
</dbReference>
<dbReference type="InterPro" id="IPR036390">
    <property type="entry name" value="WH_DNA-bd_sf"/>
</dbReference>
<dbReference type="SUPFAM" id="SSF55811">
    <property type="entry name" value="Nudix"/>
    <property type="match status" value="1"/>
</dbReference>
<dbReference type="SUPFAM" id="SSF46785">
    <property type="entry name" value="Winged helix' DNA-binding domain"/>
    <property type="match status" value="1"/>
</dbReference>
<dbReference type="PANTHER" id="PTHR43736:SF4">
    <property type="entry name" value="SLR1690 PROTEIN"/>
    <property type="match status" value="1"/>
</dbReference>
<dbReference type="InterPro" id="IPR036388">
    <property type="entry name" value="WH-like_DNA-bd_sf"/>
</dbReference>
<dbReference type="Gene3D" id="3.90.79.10">
    <property type="entry name" value="Nucleoside Triphosphate Pyrophosphohydrolase"/>
    <property type="match status" value="1"/>
</dbReference>
<name>A0ABV1RDJ4_9ALTE</name>
<dbReference type="Gene3D" id="1.10.10.10">
    <property type="entry name" value="Winged helix-like DNA-binding domain superfamily/Winged helix DNA-binding domain"/>
    <property type="match status" value="1"/>
</dbReference>
<feature type="domain" description="Nudix hydrolase" evidence="1">
    <location>
        <begin position="16"/>
        <end position="149"/>
    </location>
</feature>
<gene>
    <name evidence="2" type="ORF">ABS311_02970</name>
</gene>
<dbReference type="InterPro" id="IPR000086">
    <property type="entry name" value="NUDIX_hydrolase_dom"/>
</dbReference>
<dbReference type="PANTHER" id="PTHR43736">
    <property type="entry name" value="ADP-RIBOSE PYROPHOSPHATASE"/>
    <property type="match status" value="1"/>
</dbReference>
<evidence type="ECO:0000313" key="3">
    <source>
        <dbReference type="Proteomes" id="UP001467690"/>
    </source>
</evidence>
<dbReference type="Pfam" id="PF00293">
    <property type="entry name" value="NUDIX"/>
    <property type="match status" value="1"/>
</dbReference>
<dbReference type="PROSITE" id="PS51462">
    <property type="entry name" value="NUDIX"/>
    <property type="match status" value="1"/>
</dbReference>
<dbReference type="CDD" id="cd18873">
    <property type="entry name" value="NUDIX_NadM_like"/>
    <property type="match status" value="1"/>
</dbReference>
<organism evidence="2 3">
    <name type="scientific">Catenovulum sediminis</name>
    <dbReference type="NCBI Taxonomy" id="1740262"/>
    <lineage>
        <taxon>Bacteria</taxon>
        <taxon>Pseudomonadati</taxon>
        <taxon>Pseudomonadota</taxon>
        <taxon>Gammaproteobacteria</taxon>
        <taxon>Alteromonadales</taxon>
        <taxon>Alteromonadaceae</taxon>
        <taxon>Catenovulum</taxon>
    </lineage>
</organism>
<comment type="caution">
    <text evidence="2">The sequence shown here is derived from an EMBL/GenBank/DDBJ whole genome shotgun (WGS) entry which is preliminary data.</text>
</comment>
<proteinExistence type="predicted"/>
<dbReference type="RefSeq" id="WP_246072342.1">
    <property type="nucleotide sequence ID" value="NZ_CP041660.1"/>
</dbReference>
<dbReference type="Pfam" id="PF21906">
    <property type="entry name" value="WHD_NrtR"/>
    <property type="match status" value="1"/>
</dbReference>
<evidence type="ECO:0000259" key="1">
    <source>
        <dbReference type="PROSITE" id="PS51462"/>
    </source>
</evidence>
<dbReference type="InterPro" id="IPR015797">
    <property type="entry name" value="NUDIX_hydrolase-like_dom_sf"/>
</dbReference>
<accession>A0ABV1RDJ4</accession>